<protein>
    <submittedName>
        <fullName evidence="1">Uncharacterized protein</fullName>
    </submittedName>
</protein>
<keyword evidence="2" id="KW-1185">Reference proteome</keyword>
<evidence type="ECO:0000313" key="1">
    <source>
        <dbReference type="EMBL" id="CAB4313410.1"/>
    </source>
</evidence>
<evidence type="ECO:0000313" key="2">
    <source>
        <dbReference type="Proteomes" id="UP000507245"/>
    </source>
</evidence>
<dbReference type="Proteomes" id="UP000507245">
    <property type="component" value="Unassembled WGS sequence"/>
</dbReference>
<organism evidence="1 2">
    <name type="scientific">Prunus armeniaca</name>
    <name type="common">Apricot</name>
    <name type="synonym">Armeniaca vulgaris</name>
    <dbReference type="NCBI Taxonomy" id="36596"/>
    <lineage>
        <taxon>Eukaryota</taxon>
        <taxon>Viridiplantae</taxon>
        <taxon>Streptophyta</taxon>
        <taxon>Embryophyta</taxon>
        <taxon>Tracheophyta</taxon>
        <taxon>Spermatophyta</taxon>
        <taxon>Magnoliopsida</taxon>
        <taxon>eudicotyledons</taxon>
        <taxon>Gunneridae</taxon>
        <taxon>Pentapetalae</taxon>
        <taxon>rosids</taxon>
        <taxon>fabids</taxon>
        <taxon>Rosales</taxon>
        <taxon>Rosaceae</taxon>
        <taxon>Amygdaloideae</taxon>
        <taxon>Amygdaleae</taxon>
        <taxon>Prunus</taxon>
    </lineage>
</organism>
<sequence>MADNMKTTTTTLSCQPKLKKRRQKRQTILGIEKDAFKLKSESVHRNHLYWSLAIQSNNTTTNKDLLVPRCFVVKIVAISLRIKV</sequence>
<proteinExistence type="predicted"/>
<name>A0A6J5XHV8_PRUAR</name>
<dbReference type="AlphaFoldDB" id="A0A6J5XHV8"/>
<reference evidence="2" key="1">
    <citation type="journal article" date="2020" name="Genome Biol.">
        <title>Gamete binning: chromosome-level and haplotype-resolved genome assembly enabled by high-throughput single-cell sequencing of gamete genomes.</title>
        <authorList>
            <person name="Campoy J.A."/>
            <person name="Sun H."/>
            <person name="Goel M."/>
            <person name="Jiao W.-B."/>
            <person name="Folz-Donahue K."/>
            <person name="Wang N."/>
            <person name="Rubio M."/>
            <person name="Liu C."/>
            <person name="Kukat C."/>
            <person name="Ruiz D."/>
            <person name="Huettel B."/>
            <person name="Schneeberger K."/>
        </authorList>
    </citation>
    <scope>NUCLEOTIDE SEQUENCE [LARGE SCALE GENOMIC DNA]</scope>
    <source>
        <strain evidence="2">cv. Rojo Pasion</strain>
    </source>
</reference>
<gene>
    <name evidence="1" type="ORF">ORAREDHAP_LOCUS36341</name>
</gene>
<dbReference type="EMBL" id="CAEKKB010000006">
    <property type="protein sequence ID" value="CAB4313410.1"/>
    <property type="molecule type" value="Genomic_DNA"/>
</dbReference>
<accession>A0A6J5XHV8</accession>